<gene>
    <name evidence="3" type="ORF">AACH00_19770</name>
</gene>
<dbReference type="InterPro" id="IPR041339">
    <property type="entry name" value="Ig-like_bac"/>
</dbReference>
<feature type="domain" description="Cell-surface Ig-like bacterial" evidence="2">
    <location>
        <begin position="178"/>
        <end position="261"/>
    </location>
</feature>
<accession>A0ABU9C9P2</accession>
<dbReference type="InterPro" id="IPR041690">
    <property type="entry name" value="Cadherin_5"/>
</dbReference>
<evidence type="ECO:0000313" key="4">
    <source>
        <dbReference type="Proteomes" id="UP001379945"/>
    </source>
</evidence>
<dbReference type="NCBIfam" id="TIGR01965">
    <property type="entry name" value="VCBS_repeat"/>
    <property type="match status" value="1"/>
</dbReference>
<dbReference type="Pfam" id="PF17892">
    <property type="entry name" value="Cadherin_5"/>
    <property type="match status" value="1"/>
</dbReference>
<dbReference type="Pfam" id="PF17963">
    <property type="entry name" value="Big_9"/>
    <property type="match status" value="4"/>
</dbReference>
<name>A0ABU9C9P2_9BURK</name>
<dbReference type="Pfam" id="PF18200">
    <property type="entry name" value="Big_11"/>
    <property type="match status" value="1"/>
</dbReference>
<evidence type="ECO:0000259" key="2">
    <source>
        <dbReference type="Pfam" id="PF18200"/>
    </source>
</evidence>
<dbReference type="PANTHER" id="PTHR34720:SF9">
    <property type="entry name" value="BLR4714 PROTEIN"/>
    <property type="match status" value="1"/>
</dbReference>
<protein>
    <submittedName>
        <fullName evidence="3">Ig-like domain-containing protein</fullName>
    </submittedName>
</protein>
<evidence type="ECO:0000259" key="1">
    <source>
        <dbReference type="Pfam" id="PF17892"/>
    </source>
</evidence>
<comment type="caution">
    <text evidence="3">The sequence shown here is derived from an EMBL/GenBank/DDBJ whole genome shotgun (WGS) entry which is preliminary data.</text>
</comment>
<organism evidence="3 4">
    <name type="scientific">Ideonella margarita</name>
    <dbReference type="NCBI Taxonomy" id="2984191"/>
    <lineage>
        <taxon>Bacteria</taxon>
        <taxon>Pseudomonadati</taxon>
        <taxon>Pseudomonadota</taxon>
        <taxon>Betaproteobacteria</taxon>
        <taxon>Burkholderiales</taxon>
        <taxon>Sphaerotilaceae</taxon>
        <taxon>Ideonella</taxon>
    </lineage>
</organism>
<keyword evidence="4" id="KW-1185">Reference proteome</keyword>
<reference evidence="3 4" key="1">
    <citation type="submission" date="2024-04" db="EMBL/GenBank/DDBJ databases">
        <title>Novel species of the genus Ideonella isolated from streams.</title>
        <authorList>
            <person name="Lu H."/>
        </authorList>
    </citation>
    <scope>NUCLEOTIDE SEQUENCE [LARGE SCALE GENOMIC DNA]</scope>
    <source>
        <strain evidence="3 4">LYT19W</strain>
    </source>
</reference>
<dbReference type="Gene3D" id="2.60.40.1200">
    <property type="match status" value="1"/>
</dbReference>
<dbReference type="Proteomes" id="UP001379945">
    <property type="component" value="Unassembled WGS sequence"/>
</dbReference>
<dbReference type="NCBIfam" id="NF012211">
    <property type="entry name" value="tand_rpt_95"/>
    <property type="match status" value="5"/>
</dbReference>
<dbReference type="RefSeq" id="WP_341400901.1">
    <property type="nucleotide sequence ID" value="NZ_JBBUTI010000025.1"/>
</dbReference>
<dbReference type="PANTHER" id="PTHR34720">
    <property type="entry name" value="MICROCYSTIN DEPENDENT PROTEIN"/>
    <property type="match status" value="1"/>
</dbReference>
<feature type="domain" description="Cadherin-like" evidence="1">
    <location>
        <begin position="8"/>
        <end position="54"/>
    </location>
</feature>
<dbReference type="EMBL" id="JBBUTI010000025">
    <property type="protein sequence ID" value="MEK8048597.1"/>
    <property type="molecule type" value="Genomic_DNA"/>
</dbReference>
<feature type="non-terminal residue" evidence="3">
    <location>
        <position position="596"/>
    </location>
</feature>
<sequence length="596" mass="60007">TLLDNVGNAIGTVTLNPDQTVTFDPAPGYNGPVDFTYTVTDGTSSDTANVRIVVDDVNDPPVAQDNTITGFEDSPVTFDPRSNDSDPDGDPLTITAINGQPISPGTTITLPEGTVSMNNDGSLSFTPNKDFNGPVAFDYTVDDGRGGTDTATVNLQITPVDDASILAPDTKTVAEDTVATGNVLTNDSDIDNTLSVASFSVAGLPGTFAAGTTATIAGVGTLVINADGGYTFTPVADYNGTVPQVSYTTNTGSSSTLDITVTPLDDTPAASDDLATTPEDTPVTIDVLANDTDADTPTLTITAINGQPISVGNPVQLLDTAGLPLGTVGLTNDGKLIYTPAPNTTGPVDFNYTVTDGLTPVQANVHVDVTPVNDAPDAINDSVTAAEDTPVTINVLGNDTDVEGDPLTITQIDGQPVTVGTPVVVANGTVTVNPNGTVTFDPAPGYNGPATFTYTISDGQGGTDTATVSIDVGGVNDAPVAAPDTGITNEDTALIVSAANGVILGAAGTDVDPDGNSLAVSAVAFNGTAGVVGSPVVGAWGSLTLKADGSYTYTPNAAAQGLDDGESQSDVFTYTVTDPAGLTSTTTLTLTVTGRN</sequence>
<dbReference type="InterPro" id="IPR010221">
    <property type="entry name" value="VCBS_dom"/>
</dbReference>
<proteinExistence type="predicted"/>
<feature type="non-terminal residue" evidence="3">
    <location>
        <position position="1"/>
    </location>
</feature>
<dbReference type="Gene3D" id="2.60.40.3440">
    <property type="match status" value="3"/>
</dbReference>
<evidence type="ECO:0000313" key="3">
    <source>
        <dbReference type="EMBL" id="MEK8048597.1"/>
    </source>
</evidence>